<dbReference type="Proteomes" id="UP001320148">
    <property type="component" value="Chromosome"/>
</dbReference>
<reference evidence="2 3" key="1">
    <citation type="submission" date="2021-02" db="EMBL/GenBank/DDBJ databases">
        <title>Complete genome of Desulfoluna sp. strain ASN36.</title>
        <authorList>
            <person name="Takahashi A."/>
            <person name="Kojima H."/>
            <person name="Fukui M."/>
        </authorList>
    </citation>
    <scope>NUCLEOTIDE SEQUENCE [LARGE SCALE GENOMIC DNA]</scope>
    <source>
        <strain evidence="2 3">ASN36</strain>
    </source>
</reference>
<evidence type="ECO:0000313" key="2">
    <source>
        <dbReference type="EMBL" id="BCS97998.1"/>
    </source>
</evidence>
<feature type="signal peptide" evidence="1">
    <location>
        <begin position="1"/>
        <end position="21"/>
    </location>
</feature>
<evidence type="ECO:0000256" key="1">
    <source>
        <dbReference type="SAM" id="SignalP"/>
    </source>
</evidence>
<keyword evidence="1" id="KW-0732">Signal</keyword>
<evidence type="ECO:0000313" key="3">
    <source>
        <dbReference type="Proteomes" id="UP001320148"/>
    </source>
</evidence>
<proteinExistence type="predicted"/>
<feature type="chain" id="PRO_5045472254" description="Porin domain-containing protein" evidence="1">
    <location>
        <begin position="22"/>
        <end position="395"/>
    </location>
</feature>
<name>A0ABN6F7I5_9BACT</name>
<keyword evidence="3" id="KW-1185">Reference proteome</keyword>
<gene>
    <name evidence="2" type="ORF">DSLASN_36300</name>
</gene>
<protein>
    <recommendedName>
        <fullName evidence="4">Porin domain-containing protein</fullName>
    </recommendedName>
</protein>
<evidence type="ECO:0008006" key="4">
    <source>
        <dbReference type="Google" id="ProtNLM"/>
    </source>
</evidence>
<dbReference type="RefSeq" id="WP_236889406.1">
    <property type="nucleotide sequence ID" value="NZ_AP024488.1"/>
</dbReference>
<accession>A0ABN6F7I5</accession>
<organism evidence="2 3">
    <name type="scientific">Desulfoluna limicola</name>
    <dbReference type="NCBI Taxonomy" id="2810562"/>
    <lineage>
        <taxon>Bacteria</taxon>
        <taxon>Pseudomonadati</taxon>
        <taxon>Thermodesulfobacteriota</taxon>
        <taxon>Desulfobacteria</taxon>
        <taxon>Desulfobacterales</taxon>
        <taxon>Desulfolunaceae</taxon>
        <taxon>Desulfoluna</taxon>
    </lineage>
</organism>
<dbReference type="EMBL" id="AP024488">
    <property type="protein sequence ID" value="BCS97998.1"/>
    <property type="molecule type" value="Genomic_DNA"/>
</dbReference>
<sequence length="395" mass="42450">MFKKVFAAMLAGLFISAPAFAEVKMSGSYFLKGNYRQSAVKAIDDFRYYESDFEVKTSFIVDENTSADVVVEAFDTNWADKGNIAGGEARGAGQNYFEVSKATMTHKFATGTTFNGGIAGDSDSWGTLFGDVADRVYYIKADQALPFGTLTFRTEKYSEGTDGIYNDDKDNDGYLLGLTTEAAGFKLQPALYYSDNQETDVQLSRVMVAAFGNVGAIAIESEFGYEDVSSNTAADEGSTFGAWVDAATNVGGLSINTGLLYSSADDAVSYGVSGELCPMEILGDEVGLDGTTLFRVKVGKSLTEKVAVDFSAAYAFTNKDEADMNPDFTQAPDDKEVSGTDLFDKIYEIDANASYKASDAVTLSTGIAYLDGDLYNKESLPQARIDAYAKIAVAF</sequence>